<dbReference type="OrthoDB" id="2666435at2"/>
<name>F0SV89_SYNGF</name>
<protein>
    <recommendedName>
        <fullName evidence="4">Amidase domain-containing protein</fullName>
    </recommendedName>
</protein>
<evidence type="ECO:0000313" key="3">
    <source>
        <dbReference type="Proteomes" id="UP000007488"/>
    </source>
</evidence>
<keyword evidence="1" id="KW-0732">Signal</keyword>
<dbReference type="EMBL" id="CP002547">
    <property type="protein sequence ID" value="ADY55589.1"/>
    <property type="molecule type" value="Genomic_DNA"/>
</dbReference>
<reference evidence="2 3" key="1">
    <citation type="journal article" date="2011" name="Stand. Genomic Sci.">
        <title>Complete genome sequence of Syntrophobotulus glycolicus type strain (FlGlyR).</title>
        <authorList>
            <person name="Han C."/>
            <person name="Mwirichia R."/>
            <person name="Chertkov O."/>
            <person name="Held B."/>
            <person name="Lapidus A."/>
            <person name="Nolan M."/>
            <person name="Lucas S."/>
            <person name="Hammon N."/>
            <person name="Deshpande S."/>
            <person name="Cheng J.F."/>
            <person name="Tapia R."/>
            <person name="Goodwin L."/>
            <person name="Pitluck S."/>
            <person name="Huntemann M."/>
            <person name="Liolios K."/>
            <person name="Ivanova N."/>
            <person name="Pagani I."/>
            <person name="Mavromatis K."/>
            <person name="Ovchinikova G."/>
            <person name="Pati A."/>
            <person name="Chen A."/>
            <person name="Palaniappan K."/>
            <person name="Land M."/>
            <person name="Hauser L."/>
            <person name="Brambilla E.M."/>
            <person name="Rohde M."/>
            <person name="Spring S."/>
            <person name="Sikorski J."/>
            <person name="Goker M."/>
            <person name="Woyke T."/>
            <person name="Bristow J."/>
            <person name="Eisen J.A."/>
            <person name="Markowitz V."/>
            <person name="Hugenholtz P."/>
            <person name="Kyrpides N.C."/>
            <person name="Klenk H.P."/>
            <person name="Detter J.C."/>
        </authorList>
    </citation>
    <scope>NUCLEOTIDE SEQUENCE [LARGE SCALE GENOMIC DNA]</scope>
    <source>
        <strain evidence="3">DSM 8271 / FlGlyR</strain>
    </source>
</reference>
<dbReference type="KEGG" id="sgy:Sgly_1277"/>
<accession>F0SV89</accession>
<gene>
    <name evidence="2" type="ordered locus">Sgly_1277</name>
</gene>
<dbReference type="AlphaFoldDB" id="F0SV89"/>
<evidence type="ECO:0008006" key="4">
    <source>
        <dbReference type="Google" id="ProtNLM"/>
    </source>
</evidence>
<dbReference type="HOGENOM" id="CLU_789691_0_0_9"/>
<dbReference type="eggNOG" id="ENOG5032UPY">
    <property type="taxonomic scope" value="Bacteria"/>
</dbReference>
<evidence type="ECO:0000313" key="2">
    <source>
        <dbReference type="EMBL" id="ADY55589.1"/>
    </source>
</evidence>
<dbReference type="Proteomes" id="UP000007488">
    <property type="component" value="Chromosome"/>
</dbReference>
<evidence type="ECO:0000256" key="1">
    <source>
        <dbReference type="SAM" id="SignalP"/>
    </source>
</evidence>
<sequence>MKKFRKAFLLVLTLCMVLSLMPASVFAESNTPYKYSITPDSKDWAKHKSYELVQLTDIPENIVKNMDTAALVSAVMDYPFLGDIYAFDSDEIGIQVISERFSGLKELLGRRDAGDGLYEEYMTMKQEVTGLKDAKSVNFKTIMKDRIIGTLLSQPVIFEKLNKEQVNSIIETSNTISKKIDVTPIYANKKSLFAEAARAAYPTAYVYTPNFSAVQVLIRGEQLTSAQKAAADSYMASAYPGATRLRSATTKYNCHSYAWYSTFASNPYWMNSPAAYMSDGSYTKVGFTPTAAGQVMYYPVTGGHSAIVYTSSSNIWNVVLTSKWGEYGLYRHNYGTDPYGNGALNITCWRR</sequence>
<keyword evidence="3" id="KW-1185">Reference proteome</keyword>
<proteinExistence type="predicted"/>
<feature type="signal peptide" evidence="1">
    <location>
        <begin position="1"/>
        <end position="27"/>
    </location>
</feature>
<reference evidence="3" key="2">
    <citation type="submission" date="2011-02" db="EMBL/GenBank/DDBJ databases">
        <title>The complete genome of Syntrophobotulus glycolicus DSM 8271.</title>
        <authorList>
            <person name="Lucas S."/>
            <person name="Copeland A."/>
            <person name="Lapidus A."/>
            <person name="Bruce D."/>
            <person name="Goodwin L."/>
            <person name="Pitluck S."/>
            <person name="Kyrpides N."/>
            <person name="Mavromatis K."/>
            <person name="Pagani I."/>
            <person name="Ivanova N."/>
            <person name="Mikhailova N."/>
            <person name="Chertkov O."/>
            <person name="Held B."/>
            <person name="Detter J.C."/>
            <person name="Tapia R."/>
            <person name="Han C."/>
            <person name="Land M."/>
            <person name="Hauser L."/>
            <person name="Markowitz V."/>
            <person name="Cheng J.-F."/>
            <person name="Hugenholtz P."/>
            <person name="Woyke T."/>
            <person name="Wu D."/>
            <person name="Spring S."/>
            <person name="Schroeder M."/>
            <person name="Brambilla E."/>
            <person name="Klenk H.-P."/>
            <person name="Eisen J.A."/>
        </authorList>
    </citation>
    <scope>NUCLEOTIDE SEQUENCE [LARGE SCALE GENOMIC DNA]</scope>
    <source>
        <strain evidence="3">DSM 8271 / FlGlyR</strain>
    </source>
</reference>
<feature type="chain" id="PRO_5003258869" description="Amidase domain-containing protein" evidence="1">
    <location>
        <begin position="28"/>
        <end position="351"/>
    </location>
</feature>
<organism evidence="2 3">
    <name type="scientific">Syntrophobotulus glycolicus (strain DSM 8271 / FlGlyR)</name>
    <dbReference type="NCBI Taxonomy" id="645991"/>
    <lineage>
        <taxon>Bacteria</taxon>
        <taxon>Bacillati</taxon>
        <taxon>Bacillota</taxon>
        <taxon>Clostridia</taxon>
        <taxon>Eubacteriales</taxon>
        <taxon>Desulfitobacteriaceae</taxon>
        <taxon>Syntrophobotulus</taxon>
    </lineage>
</organism>
<dbReference type="RefSeq" id="WP_013624459.1">
    <property type="nucleotide sequence ID" value="NC_015172.1"/>
</dbReference>